<dbReference type="InterPro" id="IPR018060">
    <property type="entry name" value="HTH_AraC"/>
</dbReference>
<dbReference type="EMBL" id="JABXXS010000038">
    <property type="protein sequence ID" value="NVN38010.1"/>
    <property type="molecule type" value="Genomic_DNA"/>
</dbReference>
<sequence>MMPARMGESRTVRPPVFEVIQPGPRQSFVWHRHDYPAACARWNYHPEYELHLITAGTGHFMVGDFLGTFAPGHLVLVGPDLPHGWFSDLSMGERIAGRDIVLQAHDDWLRQLVALCPELETVSALLADARYGVVFTGPMAPVLGARLAAMGDMNDAARLAALIGLLSGLAACPRQLLTGIVPFGGEGQARVADRDLERMDRVIRHLLSGGLHDIRQADMARQVGLSGPAFSRLFRRATGSTFVSFMRRLRVSRACRMLAETDASIAEISSAAGFANLSNFNRQFLEICRTTPRRYRHDVRTLSRVDDPVEGSGMQECIPAQPADRK</sequence>
<keyword evidence="1" id="KW-0805">Transcription regulation</keyword>
<dbReference type="GO" id="GO:0043565">
    <property type="term" value="F:sequence-specific DNA binding"/>
    <property type="evidence" value="ECO:0007669"/>
    <property type="project" value="InterPro"/>
</dbReference>
<dbReference type="InterPro" id="IPR050204">
    <property type="entry name" value="AraC_XylS_family_regulators"/>
</dbReference>
<dbReference type="PROSITE" id="PS00041">
    <property type="entry name" value="HTH_ARAC_FAMILY_1"/>
    <property type="match status" value="1"/>
</dbReference>
<evidence type="ECO:0000313" key="6">
    <source>
        <dbReference type="EMBL" id="NVN38010.1"/>
    </source>
</evidence>
<feature type="domain" description="HTH araC/xylS-type" evidence="5">
    <location>
        <begin position="200"/>
        <end position="298"/>
    </location>
</feature>
<dbReference type="PANTHER" id="PTHR46796">
    <property type="entry name" value="HTH-TYPE TRANSCRIPTIONAL ACTIVATOR RHAS-RELATED"/>
    <property type="match status" value="1"/>
</dbReference>
<dbReference type="SUPFAM" id="SSF46689">
    <property type="entry name" value="Homeodomain-like"/>
    <property type="match status" value="2"/>
</dbReference>
<gene>
    <name evidence="6" type="ORF">HUK81_13860</name>
</gene>
<comment type="caution">
    <text evidence="6">The sequence shown here is derived from an EMBL/GenBank/DDBJ whole genome shotgun (WGS) entry which is preliminary data.</text>
</comment>
<proteinExistence type="predicted"/>
<dbReference type="AlphaFoldDB" id="A0A850P5X6"/>
<evidence type="ECO:0000256" key="4">
    <source>
        <dbReference type="SAM" id="MobiDB-lite"/>
    </source>
</evidence>
<keyword evidence="2" id="KW-0238">DNA-binding</keyword>
<keyword evidence="3" id="KW-0804">Transcription</keyword>
<evidence type="ECO:0000256" key="2">
    <source>
        <dbReference type="ARBA" id="ARBA00023125"/>
    </source>
</evidence>
<feature type="region of interest" description="Disordered" evidence="4">
    <location>
        <begin position="306"/>
        <end position="326"/>
    </location>
</feature>
<dbReference type="SUPFAM" id="SSF51182">
    <property type="entry name" value="RmlC-like cupins"/>
    <property type="match status" value="1"/>
</dbReference>
<dbReference type="Gene3D" id="1.10.10.60">
    <property type="entry name" value="Homeodomain-like"/>
    <property type="match status" value="2"/>
</dbReference>
<reference evidence="6 7" key="1">
    <citation type="submission" date="2020-06" db="EMBL/GenBank/DDBJ databases">
        <title>Description of novel acetic acid bacteria.</title>
        <authorList>
            <person name="Sombolestani A."/>
        </authorList>
    </citation>
    <scope>NUCLEOTIDE SEQUENCE [LARGE SCALE GENOMIC DNA]</scope>
    <source>
        <strain evidence="6 7">LMG 25</strain>
    </source>
</reference>
<accession>A0A850P5X6</accession>
<dbReference type="Proteomes" id="UP000522590">
    <property type="component" value="Unassembled WGS sequence"/>
</dbReference>
<evidence type="ECO:0000259" key="5">
    <source>
        <dbReference type="PROSITE" id="PS01124"/>
    </source>
</evidence>
<dbReference type="InterPro" id="IPR011051">
    <property type="entry name" value="RmlC_Cupin_sf"/>
</dbReference>
<dbReference type="CDD" id="cd06976">
    <property type="entry name" value="cupin_MtlR-like_N"/>
    <property type="match status" value="1"/>
</dbReference>
<evidence type="ECO:0000313" key="7">
    <source>
        <dbReference type="Proteomes" id="UP000522590"/>
    </source>
</evidence>
<dbReference type="PANTHER" id="PTHR46796:SF13">
    <property type="entry name" value="HTH-TYPE TRANSCRIPTIONAL ACTIVATOR RHAS"/>
    <property type="match status" value="1"/>
</dbReference>
<evidence type="ECO:0000256" key="1">
    <source>
        <dbReference type="ARBA" id="ARBA00023015"/>
    </source>
</evidence>
<evidence type="ECO:0000256" key="3">
    <source>
        <dbReference type="ARBA" id="ARBA00023163"/>
    </source>
</evidence>
<dbReference type="Pfam" id="PF12833">
    <property type="entry name" value="HTH_18"/>
    <property type="match status" value="1"/>
</dbReference>
<dbReference type="SMART" id="SM00342">
    <property type="entry name" value="HTH_ARAC"/>
    <property type="match status" value="1"/>
</dbReference>
<dbReference type="GO" id="GO:0003700">
    <property type="term" value="F:DNA-binding transcription factor activity"/>
    <property type="evidence" value="ECO:0007669"/>
    <property type="project" value="InterPro"/>
</dbReference>
<organism evidence="6 7">
    <name type="scientific">Komagataeibacter swingsii</name>
    <dbReference type="NCBI Taxonomy" id="215220"/>
    <lineage>
        <taxon>Bacteria</taxon>
        <taxon>Pseudomonadati</taxon>
        <taxon>Pseudomonadota</taxon>
        <taxon>Alphaproteobacteria</taxon>
        <taxon>Acetobacterales</taxon>
        <taxon>Acetobacteraceae</taxon>
        <taxon>Komagataeibacter</taxon>
    </lineage>
</organism>
<dbReference type="InterPro" id="IPR009057">
    <property type="entry name" value="Homeodomain-like_sf"/>
</dbReference>
<protein>
    <submittedName>
        <fullName evidence="6">AraC family transcriptional regulator</fullName>
    </submittedName>
</protein>
<name>A0A850P5X6_9PROT</name>
<dbReference type="PROSITE" id="PS01124">
    <property type="entry name" value="HTH_ARAC_FAMILY_2"/>
    <property type="match status" value="1"/>
</dbReference>
<dbReference type="InterPro" id="IPR018062">
    <property type="entry name" value="HTH_AraC-typ_CS"/>
</dbReference>